<evidence type="ECO:0000313" key="3">
    <source>
        <dbReference type="Proteomes" id="UP001208041"/>
    </source>
</evidence>
<feature type="chain" id="PRO_5042078339" evidence="1">
    <location>
        <begin position="25"/>
        <end position="344"/>
    </location>
</feature>
<dbReference type="InterPro" id="IPR029058">
    <property type="entry name" value="AB_hydrolase_fold"/>
</dbReference>
<keyword evidence="3" id="KW-1185">Reference proteome</keyword>
<reference evidence="2" key="1">
    <citation type="submission" date="2022-10" db="EMBL/GenBank/DDBJ databases">
        <authorList>
            <person name="Yue Y."/>
        </authorList>
    </citation>
    <scope>NUCLEOTIDE SEQUENCE</scope>
    <source>
        <strain evidence="2">Z654</strain>
    </source>
</reference>
<comment type="caution">
    <text evidence="2">The sequence shown here is derived from an EMBL/GenBank/DDBJ whole genome shotgun (WGS) entry which is preliminary data.</text>
</comment>
<feature type="signal peptide" evidence="1">
    <location>
        <begin position="1"/>
        <end position="24"/>
    </location>
</feature>
<evidence type="ECO:0000256" key="1">
    <source>
        <dbReference type="SAM" id="SignalP"/>
    </source>
</evidence>
<dbReference type="InterPro" id="IPR010297">
    <property type="entry name" value="DUF900_hydrolase"/>
</dbReference>
<keyword evidence="2" id="KW-0378">Hydrolase</keyword>
<gene>
    <name evidence="2" type="ORF">OH136_02595</name>
</gene>
<keyword evidence="1" id="KW-0732">Signal</keyword>
<dbReference type="RefSeq" id="WP_263952278.1">
    <property type="nucleotide sequence ID" value="NZ_JAOYFC010000001.1"/>
</dbReference>
<evidence type="ECO:0000313" key="2">
    <source>
        <dbReference type="EMBL" id="MCV6823433.1"/>
    </source>
</evidence>
<proteinExistence type="predicted"/>
<accession>A0AAE3IYU3</accession>
<name>A0AAE3IYU3_9RHOB</name>
<dbReference type="PANTHER" id="PTHR36513">
    <property type="entry name" value="ABC TRANSMEMBRANE TYPE-1 DOMAIN-CONTAINING PROTEIN"/>
    <property type="match status" value="1"/>
</dbReference>
<dbReference type="Proteomes" id="UP001208041">
    <property type="component" value="Unassembled WGS sequence"/>
</dbReference>
<dbReference type="Pfam" id="PF05990">
    <property type="entry name" value="DUF900"/>
    <property type="match status" value="1"/>
</dbReference>
<sequence>MFKTPLSALALATISAAMSPGVQAQGIVDSVPYLTVRNVNPNESPKKYYGKTRGPLSAGFCDVTRTENSFLKPLAEIAPFYIPEDDVELSTIRLFEMDQVIETLKETTGARNPLLYTHGYYMNFERSCKRAVHLQRNVGLEGKVMLFSWPSAGDILNYTEDVSDVEWSSYEYERTVRRLVEEFGEGRVDLASHSLGGRALFNALRSMAHERIGMPPLLNNVILLAPDVDAELFALYLDQIRPLANRITLYATDTDRPLSLSRSVNGYPRLGELGPHLNRMDGIEIIDISELSLQSVSGHVYHLYNPEVGRDLSQLLNEGKSAASRSGLEQVSTTMWKLRADVKP</sequence>
<dbReference type="SUPFAM" id="SSF53474">
    <property type="entry name" value="alpha/beta-Hydrolases"/>
    <property type="match status" value="1"/>
</dbReference>
<organism evidence="2 3">
    <name type="scientific">Halocynthiibacter halioticoli</name>
    <dbReference type="NCBI Taxonomy" id="2986804"/>
    <lineage>
        <taxon>Bacteria</taxon>
        <taxon>Pseudomonadati</taxon>
        <taxon>Pseudomonadota</taxon>
        <taxon>Alphaproteobacteria</taxon>
        <taxon>Rhodobacterales</taxon>
        <taxon>Paracoccaceae</taxon>
        <taxon>Halocynthiibacter</taxon>
    </lineage>
</organism>
<protein>
    <submittedName>
        <fullName evidence="2">Alpha/beta hydrolase</fullName>
    </submittedName>
</protein>
<dbReference type="Gene3D" id="3.40.50.1820">
    <property type="entry name" value="alpha/beta hydrolase"/>
    <property type="match status" value="1"/>
</dbReference>
<dbReference type="EMBL" id="JAOYFC010000001">
    <property type="protein sequence ID" value="MCV6823433.1"/>
    <property type="molecule type" value="Genomic_DNA"/>
</dbReference>
<dbReference type="AlphaFoldDB" id="A0AAE3IYU3"/>
<dbReference type="GO" id="GO:0016787">
    <property type="term" value="F:hydrolase activity"/>
    <property type="evidence" value="ECO:0007669"/>
    <property type="project" value="UniProtKB-KW"/>
</dbReference>
<dbReference type="PANTHER" id="PTHR36513:SF1">
    <property type="entry name" value="TRANSMEMBRANE PROTEIN"/>
    <property type="match status" value="1"/>
</dbReference>